<evidence type="ECO:0000313" key="2">
    <source>
        <dbReference type="EMBL" id="MBA9028447.1"/>
    </source>
</evidence>
<dbReference type="Pfam" id="PF00583">
    <property type="entry name" value="Acetyltransf_1"/>
    <property type="match status" value="1"/>
</dbReference>
<accession>A0ABR6CTT6</accession>
<dbReference type="PROSITE" id="PS51186">
    <property type="entry name" value="GNAT"/>
    <property type="match status" value="1"/>
</dbReference>
<protein>
    <recommendedName>
        <fullName evidence="1">N-acetyltransferase domain-containing protein</fullName>
    </recommendedName>
</protein>
<reference evidence="2 3" key="1">
    <citation type="submission" date="2020-08" db="EMBL/GenBank/DDBJ databases">
        <title>Genomic Encyclopedia of Type Strains, Phase IV (KMG-IV): sequencing the most valuable type-strain genomes for metagenomic binning, comparative biology and taxonomic classification.</title>
        <authorList>
            <person name="Goeker M."/>
        </authorList>
    </citation>
    <scope>NUCLEOTIDE SEQUENCE [LARGE SCALE GENOMIC DNA]</scope>
    <source>
        <strain evidence="2 3">DSM 105481</strain>
    </source>
</reference>
<dbReference type="RefSeq" id="WP_246399441.1">
    <property type="nucleotide sequence ID" value="NZ_JACJHX010000014.1"/>
</dbReference>
<proteinExistence type="predicted"/>
<sequence>MNAVKEKSNMMYKKVSTEEELATFHRIKKVSWDEKGFEMEYAKNGSDLFLFVSEDGHYGGTYEITPYGIWTNPFMKNLFEDVVTNDMKVMEVDSFAVLPEYRGKLGRSAICLMIDYAEKNGYTHAIGIADPKVFRSFNDSYHISSIKVKDDVFYKGAYAVPTLFHLKEVYENKHLEKYAWLTTLIEQKEGDLVGEY</sequence>
<dbReference type="SUPFAM" id="SSF55729">
    <property type="entry name" value="Acyl-CoA N-acyltransferases (Nat)"/>
    <property type="match status" value="1"/>
</dbReference>
<dbReference type="EMBL" id="JACJHX010000014">
    <property type="protein sequence ID" value="MBA9028447.1"/>
    <property type="molecule type" value="Genomic_DNA"/>
</dbReference>
<dbReference type="Proteomes" id="UP000626697">
    <property type="component" value="Unassembled WGS sequence"/>
</dbReference>
<gene>
    <name evidence="2" type="ORF">HNP81_003767</name>
</gene>
<organism evidence="2 3">
    <name type="scientific">Peribacillus huizhouensis</name>
    <dbReference type="NCBI Taxonomy" id="1501239"/>
    <lineage>
        <taxon>Bacteria</taxon>
        <taxon>Bacillati</taxon>
        <taxon>Bacillota</taxon>
        <taxon>Bacilli</taxon>
        <taxon>Bacillales</taxon>
        <taxon>Bacillaceae</taxon>
        <taxon>Peribacillus</taxon>
    </lineage>
</organism>
<evidence type="ECO:0000259" key="1">
    <source>
        <dbReference type="PROSITE" id="PS51186"/>
    </source>
</evidence>
<name>A0ABR6CTT6_9BACI</name>
<evidence type="ECO:0000313" key="3">
    <source>
        <dbReference type="Proteomes" id="UP000626697"/>
    </source>
</evidence>
<comment type="caution">
    <text evidence="2">The sequence shown here is derived from an EMBL/GenBank/DDBJ whole genome shotgun (WGS) entry which is preliminary data.</text>
</comment>
<dbReference type="InterPro" id="IPR016181">
    <property type="entry name" value="Acyl_CoA_acyltransferase"/>
</dbReference>
<feature type="domain" description="N-acetyltransferase" evidence="1">
    <location>
        <begin position="10"/>
        <end position="182"/>
    </location>
</feature>
<dbReference type="Gene3D" id="3.40.630.30">
    <property type="match status" value="1"/>
</dbReference>
<dbReference type="CDD" id="cd04301">
    <property type="entry name" value="NAT_SF"/>
    <property type="match status" value="1"/>
</dbReference>
<keyword evidence="3" id="KW-1185">Reference proteome</keyword>
<dbReference type="InterPro" id="IPR000182">
    <property type="entry name" value="GNAT_dom"/>
</dbReference>